<sequence>MRLNHVLDKSHPRHTNLSADLDIDLKGIESIDKLIGDEKLKTDQEIKKLTGEKQKLEQDITVKDALIKQKNQVWFLVEE</sequence>
<gene>
    <name evidence="1" type="ORF">SPELUC_LOCUS9513</name>
</gene>
<dbReference type="Proteomes" id="UP000789366">
    <property type="component" value="Unassembled WGS sequence"/>
</dbReference>
<keyword evidence="2" id="KW-1185">Reference proteome</keyword>
<evidence type="ECO:0000313" key="1">
    <source>
        <dbReference type="EMBL" id="CAG8667471.1"/>
    </source>
</evidence>
<evidence type="ECO:0000313" key="2">
    <source>
        <dbReference type="Proteomes" id="UP000789366"/>
    </source>
</evidence>
<protein>
    <submittedName>
        <fullName evidence="1">9380_t:CDS:1</fullName>
    </submittedName>
</protein>
<comment type="caution">
    <text evidence="1">The sequence shown here is derived from an EMBL/GenBank/DDBJ whole genome shotgun (WGS) entry which is preliminary data.</text>
</comment>
<name>A0ACA9NP32_9GLOM</name>
<accession>A0ACA9NP32</accession>
<proteinExistence type="predicted"/>
<reference evidence="1" key="1">
    <citation type="submission" date="2021-06" db="EMBL/GenBank/DDBJ databases">
        <authorList>
            <person name="Kallberg Y."/>
            <person name="Tangrot J."/>
            <person name="Rosling A."/>
        </authorList>
    </citation>
    <scope>NUCLEOTIDE SEQUENCE</scope>
    <source>
        <strain evidence="1">28 12/20/2015</strain>
    </source>
</reference>
<dbReference type="EMBL" id="CAJVPW010016114">
    <property type="protein sequence ID" value="CAG8667471.1"/>
    <property type="molecule type" value="Genomic_DNA"/>
</dbReference>
<organism evidence="1 2">
    <name type="scientific">Cetraspora pellucida</name>
    <dbReference type="NCBI Taxonomy" id="1433469"/>
    <lineage>
        <taxon>Eukaryota</taxon>
        <taxon>Fungi</taxon>
        <taxon>Fungi incertae sedis</taxon>
        <taxon>Mucoromycota</taxon>
        <taxon>Glomeromycotina</taxon>
        <taxon>Glomeromycetes</taxon>
        <taxon>Diversisporales</taxon>
        <taxon>Gigasporaceae</taxon>
        <taxon>Cetraspora</taxon>
    </lineage>
</organism>